<name>A0A1B6C908_9HEMI</name>
<dbReference type="SUPFAM" id="SSF57889">
    <property type="entry name" value="Cysteine-rich domain"/>
    <property type="match status" value="2"/>
</dbReference>
<dbReference type="Pfam" id="PF22944">
    <property type="entry name" value="DGKD_4H"/>
    <property type="match status" value="1"/>
</dbReference>
<evidence type="ECO:0000259" key="17">
    <source>
        <dbReference type="PROSITE" id="PS50081"/>
    </source>
</evidence>
<feature type="domain" description="SAM" evidence="18">
    <location>
        <begin position="1429"/>
        <end position="1491"/>
    </location>
</feature>
<feature type="region of interest" description="Disordered" evidence="16">
    <location>
        <begin position="452"/>
        <end position="480"/>
    </location>
</feature>
<dbReference type="Gene3D" id="3.30.60.20">
    <property type="match status" value="2"/>
</dbReference>
<dbReference type="SMART" id="SM00045">
    <property type="entry name" value="DAGKa"/>
    <property type="match status" value="1"/>
</dbReference>
<evidence type="ECO:0000256" key="11">
    <source>
        <dbReference type="ARBA" id="ARBA00022771"/>
    </source>
</evidence>
<proteinExistence type="inferred from homology"/>
<evidence type="ECO:0000256" key="5">
    <source>
        <dbReference type="ARBA" id="ARBA00022490"/>
    </source>
</evidence>
<reference evidence="20" key="1">
    <citation type="submission" date="2015-12" db="EMBL/GenBank/DDBJ databases">
        <title>De novo transcriptome assembly of four potential Pierce s Disease insect vectors from Arizona vineyards.</title>
        <authorList>
            <person name="Tassone E.E."/>
        </authorList>
    </citation>
    <scope>NUCLEOTIDE SEQUENCE</scope>
</reference>
<keyword evidence="10 15" id="KW-0547">Nucleotide-binding</keyword>
<evidence type="ECO:0000256" key="12">
    <source>
        <dbReference type="ARBA" id="ARBA00022777"/>
    </source>
</evidence>
<evidence type="ECO:0000259" key="18">
    <source>
        <dbReference type="PROSITE" id="PS50105"/>
    </source>
</evidence>
<dbReference type="SMART" id="SM00046">
    <property type="entry name" value="DAGKc"/>
    <property type="match status" value="1"/>
</dbReference>
<dbReference type="InterPro" id="IPR001206">
    <property type="entry name" value="Diacylglycerol_kinase_cat_dom"/>
</dbReference>
<evidence type="ECO:0000259" key="19">
    <source>
        <dbReference type="PROSITE" id="PS50146"/>
    </source>
</evidence>
<keyword evidence="5" id="KW-0963">Cytoplasm</keyword>
<evidence type="ECO:0000256" key="14">
    <source>
        <dbReference type="ARBA" id="ARBA00022840"/>
    </source>
</evidence>
<keyword evidence="6" id="KW-0597">Phosphoprotein</keyword>
<feature type="domain" description="DAGKc" evidence="19">
    <location>
        <begin position="204"/>
        <end position="341"/>
    </location>
</feature>
<dbReference type="InterPro" id="IPR000756">
    <property type="entry name" value="Diacylglycerol_kin_accessory"/>
</dbReference>
<dbReference type="InterPro" id="IPR046349">
    <property type="entry name" value="C1-like_sf"/>
</dbReference>
<dbReference type="PROSITE" id="PS50146">
    <property type="entry name" value="DAGK"/>
    <property type="match status" value="1"/>
</dbReference>
<dbReference type="EMBL" id="GEDC01027384">
    <property type="protein sequence ID" value="JAS09914.1"/>
    <property type="molecule type" value="Transcribed_RNA"/>
</dbReference>
<dbReference type="Gene3D" id="2.60.200.40">
    <property type="match status" value="1"/>
</dbReference>
<dbReference type="GO" id="GO:0007200">
    <property type="term" value="P:phospholipase C-activating G protein-coupled receptor signaling pathway"/>
    <property type="evidence" value="ECO:0007669"/>
    <property type="project" value="InterPro"/>
</dbReference>
<evidence type="ECO:0000256" key="13">
    <source>
        <dbReference type="ARBA" id="ARBA00022833"/>
    </source>
</evidence>
<evidence type="ECO:0000313" key="20">
    <source>
        <dbReference type="EMBL" id="JAS09914.1"/>
    </source>
</evidence>
<organism evidence="20">
    <name type="scientific">Clastoptera arizonana</name>
    <name type="common">Arizona spittle bug</name>
    <dbReference type="NCBI Taxonomy" id="38151"/>
    <lineage>
        <taxon>Eukaryota</taxon>
        <taxon>Metazoa</taxon>
        <taxon>Ecdysozoa</taxon>
        <taxon>Arthropoda</taxon>
        <taxon>Hexapoda</taxon>
        <taxon>Insecta</taxon>
        <taxon>Pterygota</taxon>
        <taxon>Neoptera</taxon>
        <taxon>Paraneoptera</taxon>
        <taxon>Hemiptera</taxon>
        <taxon>Auchenorrhyncha</taxon>
        <taxon>Cercopoidea</taxon>
        <taxon>Clastopteridae</taxon>
        <taxon>Clastoptera</taxon>
    </lineage>
</organism>
<dbReference type="PROSITE" id="PS50081">
    <property type="entry name" value="ZF_DAG_PE_2"/>
    <property type="match status" value="2"/>
</dbReference>
<dbReference type="CDD" id="cd20800">
    <property type="entry name" value="C1_DGK_typeII_rpt1"/>
    <property type="match status" value="1"/>
</dbReference>
<feature type="domain" description="Phorbol-ester/DAG-type" evidence="17">
    <location>
        <begin position="123"/>
        <end position="174"/>
    </location>
</feature>
<dbReference type="Gene3D" id="3.40.50.10330">
    <property type="entry name" value="Probable inorganic polyphosphate/atp-NAD kinase, domain 1"/>
    <property type="match status" value="1"/>
</dbReference>
<dbReference type="GO" id="GO:0004143">
    <property type="term" value="F:ATP-dependent diacylglycerol kinase activity"/>
    <property type="evidence" value="ECO:0007669"/>
    <property type="project" value="UniProtKB-EC"/>
</dbReference>
<feature type="region of interest" description="Disordered" evidence="16">
    <location>
        <begin position="698"/>
        <end position="731"/>
    </location>
</feature>
<evidence type="ECO:0000256" key="10">
    <source>
        <dbReference type="ARBA" id="ARBA00022741"/>
    </source>
</evidence>
<protein>
    <recommendedName>
        <fullName evidence="15">Diacylglycerol kinase</fullName>
        <shortName evidence="15">DAG kinase</shortName>
        <ecNumber evidence="15">2.7.1.107</ecNumber>
    </recommendedName>
</protein>
<dbReference type="PROSITE" id="PS50105">
    <property type="entry name" value="SAM_DOMAIN"/>
    <property type="match status" value="1"/>
</dbReference>
<feature type="region of interest" description="Disordered" evidence="16">
    <location>
        <begin position="966"/>
        <end position="988"/>
    </location>
</feature>
<dbReference type="GO" id="GO:0046486">
    <property type="term" value="P:glycerolipid metabolic process"/>
    <property type="evidence" value="ECO:0007669"/>
    <property type="project" value="UniProtKB-ARBA"/>
</dbReference>
<keyword evidence="13" id="KW-0862">Zinc</keyword>
<dbReference type="FunFam" id="2.60.200.40:FF:000001">
    <property type="entry name" value="Diacylglycerol kinase"/>
    <property type="match status" value="1"/>
</dbReference>
<feature type="compositionally biased region" description="Basic and acidic residues" evidence="16">
    <location>
        <begin position="721"/>
        <end position="731"/>
    </location>
</feature>
<feature type="compositionally biased region" description="Polar residues" evidence="16">
    <location>
        <begin position="592"/>
        <end position="611"/>
    </location>
</feature>
<keyword evidence="12 15" id="KW-0418">Kinase</keyword>
<evidence type="ECO:0000256" key="16">
    <source>
        <dbReference type="SAM" id="MobiDB-lite"/>
    </source>
</evidence>
<feature type="compositionally biased region" description="Low complexity" evidence="16">
    <location>
        <begin position="519"/>
        <end position="531"/>
    </location>
</feature>
<evidence type="ECO:0000256" key="8">
    <source>
        <dbReference type="ARBA" id="ARBA00022723"/>
    </source>
</evidence>
<dbReference type="SUPFAM" id="SSF47769">
    <property type="entry name" value="SAM/Pointed domain"/>
    <property type="match status" value="1"/>
</dbReference>
<dbReference type="Pfam" id="PF00536">
    <property type="entry name" value="SAM_1"/>
    <property type="match status" value="1"/>
</dbReference>
<sequence length="1491" mass="166326">MKHQEKTKKGPEKQLSQSMEDWIAALKTAAASREYAYQAGSDAHDLLSGRHHWHPTSHARPTYCNVCREALSGVTSHGLSCEVCKCKVHKRCSSKAISNCKWTTLASVGKDIIEDKDGNISMPHQWMEGNLPVSAKCAVCDKTCGSVLRLQDWRCLWCRATVHTACRPNYAEYCPLGPSRVSVVPPTALHSIGSDEAWEAVRPQGCSPLLVFVNSKSGDNQGVKFLRRFKQLLNPAQVFDLILNGPGLGLRLFRHFDPFRILVCSGDGSVGWVLSEIDRLNMQNQCQVGVLPLGTGNDLARVLGWGASCDDDTHLPQLLDKYEKASTKILDRWSIMTFERSISMGSTTKLILSDGVRSNQIEDTLPLSAVSAYEDSVVSHLTKILQSDEHSVIISSAKVLCETVKEFSMRAAETSLCQGDRDFSSKCQILKEKLDLLLQTLQDETSTFVPPKAEEAEVKEKCTQESSEKEEEKVKDEEEKKLLPRRTQLVLRANSLKRAVRHLVEHTEKMVDEQNRQQTTTNTTSSSTVTVKNMDTLKVNNDTGIVQSPSYTRLISISPLPDLRRDSACDDLNLESLPVPSEFADARRGSATDESTGTADSGGRRTSLSRQTSIEVAIEVLPDPSSGEHDSSEAISAKHFQRIQTPEDSVDDEQILDVSDNQYLEVAEIAESKDIVNEMKIEDQGILSSLKMSDDLSNIGHIDSSETSDDSPEGSTTVQKEALRKRSMSEDRAGIKGRRLGRLSITTQCQDDLVESEFDATNLISTSPEDDEEDDFRLELNLLSDDKKRCSIAHFVEGFDIARRSIKCRHRHIQKNSDFDTETNTTKIESKQFLDVPTIQIQSSDEDVSDSEDKRKSLLDVVEIQIKGSSNNLAISSDGVQYLSQSFDGVHRKSLALSEADDEELVRLQTKLEVNEGPTVVINPPSPPTVDDKTEEDLEIPPTYHYIRKVSAASPLSLLHCSPSPSRRISSVSLMRSDSTEQPSTPTEKRLPIINPLVRLPMWPNVTGGAGLISQALLANADALCAPAVPLMDPDETLMEGYYEKCVMNNYFGIGIDAKISLDFHHKREEHPEKCRSRAKNYMWYGVLGSKEWLQKTYKNLEQRVQLECDGQRIPLPSLQGIVILNIPSFMGGTNFWGGTKEDDIFLAPSIDDRILEVVAVFGSVQMAASRLINLQHHRIAQCQTVQINILGEEGVPIQVDGEAWIQPPGIIRIIHKNRMKMLCRNRALESSLKTWQEKQRQQQLLPRRSCTPQNLEFSAEETQLLLGFIEATATLIKCVKLLTLRHPTIKADLYELAVRCSDNLEKVHPGGKILQGIELRPLLTELVSTTRELHEEACLMLREKGPTLRIREDFENQLSNALSNMESEFRKCSVAVATETGQTLVYLIQPPETDEKKGGRGGRGLFWKFRREKGGGSSGRAGREVASWGVAEVGVWLESLQLSEYAEAFSRHDVRGRELLTLTRRDLKDLGITKVGHVKRILQAVRELAM</sequence>
<evidence type="ECO:0000256" key="4">
    <source>
        <dbReference type="ARBA" id="ARBA00009280"/>
    </source>
</evidence>
<comment type="similarity">
    <text evidence="4 15">Belongs to the eukaryotic diacylglycerol kinase family.</text>
</comment>
<comment type="catalytic activity">
    <reaction evidence="1 15">
        <text>a 1,2-diacyl-sn-glycerol + ATP = a 1,2-diacyl-sn-glycero-3-phosphate + ADP + H(+)</text>
        <dbReference type="Rhea" id="RHEA:10272"/>
        <dbReference type="ChEBI" id="CHEBI:15378"/>
        <dbReference type="ChEBI" id="CHEBI:17815"/>
        <dbReference type="ChEBI" id="CHEBI:30616"/>
        <dbReference type="ChEBI" id="CHEBI:58608"/>
        <dbReference type="ChEBI" id="CHEBI:456216"/>
        <dbReference type="EC" id="2.7.1.107"/>
    </reaction>
</comment>
<dbReference type="InterPro" id="IPR017438">
    <property type="entry name" value="ATP-NAD_kinase_N"/>
</dbReference>
<dbReference type="GO" id="GO:0005886">
    <property type="term" value="C:plasma membrane"/>
    <property type="evidence" value="ECO:0007669"/>
    <property type="project" value="TreeGrafter"/>
</dbReference>
<evidence type="ECO:0000256" key="6">
    <source>
        <dbReference type="ARBA" id="ARBA00022553"/>
    </source>
</evidence>
<dbReference type="GO" id="GO:0005524">
    <property type="term" value="F:ATP binding"/>
    <property type="evidence" value="ECO:0007669"/>
    <property type="project" value="UniProtKB-KW"/>
</dbReference>
<dbReference type="InterPro" id="IPR054474">
    <property type="entry name" value="DGKD_4H"/>
</dbReference>
<evidence type="ECO:0000256" key="1">
    <source>
        <dbReference type="ARBA" id="ARBA00001383"/>
    </source>
</evidence>
<dbReference type="PANTHER" id="PTHR11255">
    <property type="entry name" value="DIACYLGLYCEROL KINASE"/>
    <property type="match status" value="1"/>
</dbReference>
<feature type="compositionally biased region" description="Polar residues" evidence="16">
    <location>
        <begin position="974"/>
        <end position="986"/>
    </location>
</feature>
<dbReference type="Pfam" id="PF00609">
    <property type="entry name" value="DAGK_acc"/>
    <property type="match status" value="1"/>
</dbReference>
<dbReference type="GO" id="GO:0005737">
    <property type="term" value="C:cytoplasm"/>
    <property type="evidence" value="ECO:0007669"/>
    <property type="project" value="UniProtKB-SubCell"/>
</dbReference>
<dbReference type="Pfam" id="PF00781">
    <property type="entry name" value="DAGK_cat"/>
    <property type="match status" value="1"/>
</dbReference>
<keyword evidence="14 15" id="KW-0067">ATP-binding</keyword>
<dbReference type="PROSITE" id="PS00479">
    <property type="entry name" value="ZF_DAG_PE_1"/>
    <property type="match status" value="2"/>
</dbReference>
<dbReference type="SMART" id="SM00454">
    <property type="entry name" value="SAM"/>
    <property type="match status" value="1"/>
</dbReference>
<feature type="domain" description="Phorbol-ester/DAG-type" evidence="17">
    <location>
        <begin position="50"/>
        <end position="100"/>
    </location>
</feature>
<evidence type="ECO:0000256" key="7">
    <source>
        <dbReference type="ARBA" id="ARBA00022679"/>
    </source>
</evidence>
<dbReference type="InterPro" id="IPR013761">
    <property type="entry name" value="SAM/pointed_sf"/>
</dbReference>
<dbReference type="FunFam" id="3.30.60.20:FF:000002">
    <property type="entry name" value="Diacylglycerol kinase"/>
    <property type="match status" value="1"/>
</dbReference>
<dbReference type="EC" id="2.7.1.107" evidence="15"/>
<dbReference type="FunFam" id="3.40.50.10330:FF:000001">
    <property type="entry name" value="Diacylglycerol kinase"/>
    <property type="match status" value="1"/>
</dbReference>
<keyword evidence="9" id="KW-0677">Repeat</keyword>
<evidence type="ECO:0000256" key="2">
    <source>
        <dbReference type="ARBA" id="ARBA00002064"/>
    </source>
</evidence>
<gene>
    <name evidence="20" type="ORF">g.14873</name>
</gene>
<dbReference type="SMART" id="SM00109">
    <property type="entry name" value="C1"/>
    <property type="match status" value="2"/>
</dbReference>
<dbReference type="Gene3D" id="1.10.150.50">
    <property type="entry name" value="Transcription Factor, Ets-1"/>
    <property type="match status" value="1"/>
</dbReference>
<dbReference type="SUPFAM" id="SSF111331">
    <property type="entry name" value="NAD kinase/diacylglycerol kinase-like"/>
    <property type="match status" value="2"/>
</dbReference>
<comment type="function">
    <text evidence="2">Phosphorylates diacylglycerol (DAG) to generate phosphatidic acid (PA).</text>
</comment>
<accession>A0A1B6C908</accession>
<feature type="region of interest" description="Disordered" evidence="16">
    <location>
        <begin position="580"/>
        <end position="611"/>
    </location>
</feature>
<dbReference type="InterPro" id="IPR016064">
    <property type="entry name" value="NAD/diacylglycerol_kinase_sf"/>
</dbReference>
<keyword evidence="11" id="KW-0863">Zinc-finger</keyword>
<dbReference type="InterPro" id="IPR037607">
    <property type="entry name" value="DGK"/>
</dbReference>
<evidence type="ECO:0000256" key="9">
    <source>
        <dbReference type="ARBA" id="ARBA00022737"/>
    </source>
</evidence>
<dbReference type="InterPro" id="IPR002219">
    <property type="entry name" value="PKC_DAG/PE"/>
</dbReference>
<keyword evidence="7 15" id="KW-0808">Transferase</keyword>
<comment type="subcellular location">
    <subcellularLocation>
        <location evidence="3">Cytoplasm</location>
    </subcellularLocation>
</comment>
<evidence type="ECO:0000256" key="3">
    <source>
        <dbReference type="ARBA" id="ARBA00004496"/>
    </source>
</evidence>
<evidence type="ECO:0000256" key="15">
    <source>
        <dbReference type="RuleBase" id="RU361128"/>
    </source>
</evidence>
<dbReference type="InterPro" id="IPR001660">
    <property type="entry name" value="SAM"/>
</dbReference>
<keyword evidence="8" id="KW-0479">Metal-binding</keyword>
<feature type="region of interest" description="Disordered" evidence="16">
    <location>
        <begin position="507"/>
        <end position="533"/>
    </location>
</feature>
<dbReference type="GO" id="GO:0008270">
    <property type="term" value="F:zinc ion binding"/>
    <property type="evidence" value="ECO:0007669"/>
    <property type="project" value="UniProtKB-KW"/>
</dbReference>
<dbReference type="Pfam" id="PF00130">
    <property type="entry name" value="C1_1"/>
    <property type="match status" value="2"/>
</dbReference>
<dbReference type="PANTHER" id="PTHR11255:SF109">
    <property type="entry name" value="DIACYLGLYCEROL KINASE ETA"/>
    <property type="match status" value="1"/>
</dbReference>